<evidence type="ECO:0000256" key="1">
    <source>
        <dbReference type="SAM" id="Phobius"/>
    </source>
</evidence>
<dbReference type="EMBL" id="MHHY01000009">
    <property type="protein sequence ID" value="OGY40226.1"/>
    <property type="molecule type" value="Genomic_DNA"/>
</dbReference>
<organism evidence="2 3">
    <name type="scientific">Candidatus Brennerbacteria bacterium RIFOXYD1_FULL_41_16</name>
    <dbReference type="NCBI Taxonomy" id="1797529"/>
    <lineage>
        <taxon>Bacteria</taxon>
        <taxon>Candidatus Brenneribacteriota</taxon>
    </lineage>
</organism>
<sequence>MIWEVLPLILIFLGFGSALIFLVKKSESISDEEVNKTLDNIKLVKLIKIFYHQKIKPKLQSRVIEEKTLLFVEKELRWLRILALKLENWLTKQIDGVKNLRVKPEADPLYWLSVRRDALEKKINEVFQFSFNAKYDPFKEEEKLVKKGIEDINEWLKIVKFHLERDDISEARRLIIRCWKINPDDEKLKLLLERFHLSLEEDQLKEEKQS</sequence>
<comment type="caution">
    <text evidence="2">The sequence shown here is derived from an EMBL/GenBank/DDBJ whole genome shotgun (WGS) entry which is preliminary data.</text>
</comment>
<proteinExistence type="predicted"/>
<keyword evidence="1" id="KW-0472">Membrane</keyword>
<protein>
    <recommendedName>
        <fullName evidence="4">ABL domain-containing protein</fullName>
    </recommendedName>
</protein>
<dbReference type="Proteomes" id="UP000178570">
    <property type="component" value="Unassembled WGS sequence"/>
</dbReference>
<evidence type="ECO:0000313" key="2">
    <source>
        <dbReference type="EMBL" id="OGY40226.1"/>
    </source>
</evidence>
<evidence type="ECO:0008006" key="4">
    <source>
        <dbReference type="Google" id="ProtNLM"/>
    </source>
</evidence>
<keyword evidence="1" id="KW-1133">Transmembrane helix</keyword>
<dbReference type="STRING" id="1797529.A2570_02980"/>
<reference evidence="2 3" key="1">
    <citation type="journal article" date="2016" name="Nat. Commun.">
        <title>Thousands of microbial genomes shed light on interconnected biogeochemical processes in an aquifer system.</title>
        <authorList>
            <person name="Anantharaman K."/>
            <person name="Brown C.T."/>
            <person name="Hug L.A."/>
            <person name="Sharon I."/>
            <person name="Castelle C.J."/>
            <person name="Probst A.J."/>
            <person name="Thomas B.C."/>
            <person name="Singh A."/>
            <person name="Wilkins M.J."/>
            <person name="Karaoz U."/>
            <person name="Brodie E.L."/>
            <person name="Williams K.H."/>
            <person name="Hubbard S.S."/>
            <person name="Banfield J.F."/>
        </authorList>
    </citation>
    <scope>NUCLEOTIDE SEQUENCE [LARGE SCALE GENOMIC DNA]</scope>
</reference>
<keyword evidence="1" id="KW-0812">Transmembrane</keyword>
<dbReference type="AlphaFoldDB" id="A0A1G1XKN2"/>
<feature type="transmembrane region" description="Helical" evidence="1">
    <location>
        <begin position="6"/>
        <end position="23"/>
    </location>
</feature>
<accession>A0A1G1XKN2</accession>
<evidence type="ECO:0000313" key="3">
    <source>
        <dbReference type="Proteomes" id="UP000178570"/>
    </source>
</evidence>
<name>A0A1G1XKN2_9BACT</name>
<gene>
    <name evidence="2" type="ORF">A2570_02980</name>
</gene>